<gene>
    <name evidence="1" type="ORF">LCGC14_2945040</name>
</gene>
<accession>A0A0F9A820</accession>
<dbReference type="InterPro" id="IPR011044">
    <property type="entry name" value="Quino_amine_DH_bsu"/>
</dbReference>
<proteinExistence type="predicted"/>
<dbReference type="AlphaFoldDB" id="A0A0F9A820"/>
<evidence type="ECO:0000313" key="1">
    <source>
        <dbReference type="EMBL" id="KKK68341.1"/>
    </source>
</evidence>
<dbReference type="SUPFAM" id="SSF48208">
    <property type="entry name" value="Six-hairpin glycosidases"/>
    <property type="match status" value="1"/>
</dbReference>
<dbReference type="InterPro" id="IPR012341">
    <property type="entry name" value="6hp_glycosidase-like_sf"/>
</dbReference>
<feature type="non-terminal residue" evidence="1">
    <location>
        <position position="1"/>
    </location>
</feature>
<dbReference type="InterPro" id="IPR008928">
    <property type="entry name" value="6-hairpin_glycosidase_sf"/>
</dbReference>
<feature type="non-terminal residue" evidence="1">
    <location>
        <position position="376"/>
    </location>
</feature>
<dbReference type="Gene3D" id="1.50.10.10">
    <property type="match status" value="1"/>
</dbReference>
<reference evidence="1" key="1">
    <citation type="journal article" date="2015" name="Nature">
        <title>Complex archaea that bridge the gap between prokaryotes and eukaryotes.</title>
        <authorList>
            <person name="Spang A."/>
            <person name="Saw J.H."/>
            <person name="Jorgensen S.L."/>
            <person name="Zaremba-Niedzwiedzka K."/>
            <person name="Martijn J."/>
            <person name="Lind A.E."/>
            <person name="van Eijk R."/>
            <person name="Schleper C."/>
            <person name="Guy L."/>
            <person name="Ettema T.J."/>
        </authorList>
    </citation>
    <scope>NUCLEOTIDE SEQUENCE</scope>
</reference>
<sequence>STDLPTSSTVVGTISATELRTVVTDWMMVSPDGRTVAVAKGGTPTTLQLVDVTDHKNPTLLGNVSTSIDIGNAMQPVWLSRSSYLLIPVSSAVLIIDVSDLNDPLEVGTIVVADSDLTFMRACKTNRAETTLYIAGKGGVEAWDISKITAPTQVSSVGTGTKIYVDIALNESADWLAIVLQTSSININVTTVDISTTDSAVITLNTSNDIAGSYSTWGSFKEIVGQNDAIAAITTAVSGNARFVVFDLSDLTAVTIDNDFDIDTFCGDVDNCPFDANADQSDIDGDGFVEYQRKSRRGLINQGWKDSWDGIVDEEGNPLVPPIALVEVQGYMYAAKQKIADVYESLGDPARANQLREESAVLRRRINADFWIPEGY</sequence>
<comment type="caution">
    <text evidence="1">The sequence shown here is derived from an EMBL/GenBank/DDBJ whole genome shotgun (WGS) entry which is preliminary data.</text>
</comment>
<protein>
    <submittedName>
        <fullName evidence="1">Uncharacterized protein</fullName>
    </submittedName>
</protein>
<dbReference type="EMBL" id="LAZR01059183">
    <property type="protein sequence ID" value="KKK68341.1"/>
    <property type="molecule type" value="Genomic_DNA"/>
</dbReference>
<organism evidence="1">
    <name type="scientific">marine sediment metagenome</name>
    <dbReference type="NCBI Taxonomy" id="412755"/>
    <lineage>
        <taxon>unclassified sequences</taxon>
        <taxon>metagenomes</taxon>
        <taxon>ecological metagenomes</taxon>
    </lineage>
</organism>
<name>A0A0F9A820_9ZZZZ</name>
<dbReference type="GO" id="GO:0005975">
    <property type="term" value="P:carbohydrate metabolic process"/>
    <property type="evidence" value="ECO:0007669"/>
    <property type="project" value="InterPro"/>
</dbReference>
<dbReference type="SUPFAM" id="SSF50969">
    <property type="entry name" value="YVTN repeat-like/Quinoprotein amine dehydrogenase"/>
    <property type="match status" value="1"/>
</dbReference>